<feature type="domain" description="HPt" evidence="1">
    <location>
        <begin position="36"/>
        <end position="108"/>
    </location>
</feature>
<dbReference type="Proteomes" id="UP001168575">
    <property type="component" value="Unassembled WGS sequence"/>
</dbReference>
<name>A0AA43UBM7_9ACTN</name>
<dbReference type="GO" id="GO:0000160">
    <property type="term" value="P:phosphorelay signal transduction system"/>
    <property type="evidence" value="ECO:0007669"/>
    <property type="project" value="InterPro"/>
</dbReference>
<sequence>MNLKRFYDDLGQDYQTVLERVMGKEDFLDMMLHKFTADSTINRLEEAVGRHEAPEIFNQAHTMKGVAENLGLKPLYDKVSVLVEITRGGSVRGVDEAFAQVKQTYAEIIKALETTNSDQ</sequence>
<dbReference type="Gene3D" id="1.20.120.160">
    <property type="entry name" value="HPT domain"/>
    <property type="match status" value="1"/>
</dbReference>
<accession>A0AA43UBM7</accession>
<keyword evidence="3" id="KW-1185">Reference proteome</keyword>
<evidence type="ECO:0000313" key="3">
    <source>
        <dbReference type="Proteomes" id="UP001168575"/>
    </source>
</evidence>
<dbReference type="InterPro" id="IPR036641">
    <property type="entry name" value="HPT_dom_sf"/>
</dbReference>
<gene>
    <name evidence="2" type="ORF">Q3982_09635</name>
</gene>
<proteinExistence type="predicted"/>
<reference evidence="2" key="1">
    <citation type="submission" date="2023-07" db="EMBL/GenBank/DDBJ databases">
        <title>Between Cages and Wild: Unraveling the Impact of Captivity on Animal Microbiomes and Antimicrobial Resistance.</title>
        <authorList>
            <person name="Schmartz G.P."/>
            <person name="Rehner J."/>
            <person name="Schuff M.J."/>
            <person name="Becker S.L."/>
            <person name="Kravczyk M."/>
            <person name="Gurevich A."/>
            <person name="Francke R."/>
            <person name="Mueller R."/>
            <person name="Keller V."/>
            <person name="Keller A."/>
        </authorList>
    </citation>
    <scope>NUCLEOTIDE SEQUENCE</scope>
    <source>
        <strain evidence="2">S12M_St_49</strain>
    </source>
</reference>
<evidence type="ECO:0000259" key="1">
    <source>
        <dbReference type="Pfam" id="PF01627"/>
    </source>
</evidence>
<dbReference type="SUPFAM" id="SSF47226">
    <property type="entry name" value="Histidine-containing phosphotransfer domain, HPT domain"/>
    <property type="match status" value="1"/>
</dbReference>
<organism evidence="2 3">
    <name type="scientific">Phoenicibacter congonensis</name>
    <dbReference type="NCBI Taxonomy" id="1944646"/>
    <lineage>
        <taxon>Bacteria</taxon>
        <taxon>Bacillati</taxon>
        <taxon>Actinomycetota</taxon>
        <taxon>Coriobacteriia</taxon>
        <taxon>Eggerthellales</taxon>
        <taxon>Eggerthellaceae</taxon>
        <taxon>Phoenicibacter</taxon>
    </lineage>
</organism>
<dbReference type="AlphaFoldDB" id="A0AA43UBM7"/>
<dbReference type="InterPro" id="IPR008207">
    <property type="entry name" value="Sig_transdc_His_kin_Hpt_dom"/>
</dbReference>
<dbReference type="Pfam" id="PF01627">
    <property type="entry name" value="Hpt"/>
    <property type="match status" value="1"/>
</dbReference>
<dbReference type="EMBL" id="JAUMVS010000374">
    <property type="protein sequence ID" value="MDO4842924.1"/>
    <property type="molecule type" value="Genomic_DNA"/>
</dbReference>
<protein>
    <submittedName>
        <fullName evidence="2">Hpt domain-containing protein</fullName>
    </submittedName>
</protein>
<evidence type="ECO:0000313" key="2">
    <source>
        <dbReference type="EMBL" id="MDO4842924.1"/>
    </source>
</evidence>
<comment type="caution">
    <text evidence="2">The sequence shown here is derived from an EMBL/GenBank/DDBJ whole genome shotgun (WGS) entry which is preliminary data.</text>
</comment>